<evidence type="ECO:0000313" key="1">
    <source>
        <dbReference type="EMBL" id="EXX72324.1"/>
    </source>
</evidence>
<sequence>MRKINIPGFIHAGANLIKTNLDCPKGYVCRYMREAPLEIYADVKQFSRTLDALVSIIYAKLKILNTMEIVNYTTNSSDNLKRWKNPRRAEKFDIPDCHYTPKKRKVV</sequence>
<dbReference type="AlphaFoldDB" id="A0A015KXN1"/>
<organism evidence="1 2">
    <name type="scientific">Rhizophagus irregularis (strain DAOM 197198w)</name>
    <name type="common">Glomus intraradices</name>
    <dbReference type="NCBI Taxonomy" id="1432141"/>
    <lineage>
        <taxon>Eukaryota</taxon>
        <taxon>Fungi</taxon>
        <taxon>Fungi incertae sedis</taxon>
        <taxon>Mucoromycota</taxon>
        <taxon>Glomeromycotina</taxon>
        <taxon>Glomeromycetes</taxon>
        <taxon>Glomerales</taxon>
        <taxon>Glomeraceae</taxon>
        <taxon>Rhizophagus</taxon>
    </lineage>
</organism>
<dbReference type="Proteomes" id="UP000022910">
    <property type="component" value="Unassembled WGS sequence"/>
</dbReference>
<dbReference type="EMBL" id="JEMT01015579">
    <property type="protein sequence ID" value="EXX72324.1"/>
    <property type="molecule type" value="Genomic_DNA"/>
</dbReference>
<dbReference type="OrthoDB" id="2397721at2759"/>
<name>A0A015KXN1_RHIIW</name>
<accession>A0A015KXN1</accession>
<protein>
    <submittedName>
        <fullName evidence="1">Uncharacterized protein</fullName>
    </submittedName>
</protein>
<reference evidence="1 2" key="1">
    <citation type="submission" date="2014-02" db="EMBL/GenBank/DDBJ databases">
        <title>Single nucleus genome sequencing reveals high similarity among nuclei of an endomycorrhizal fungus.</title>
        <authorList>
            <person name="Lin K."/>
            <person name="Geurts R."/>
            <person name="Zhang Z."/>
            <person name="Limpens E."/>
            <person name="Saunders D.G."/>
            <person name="Mu D."/>
            <person name="Pang E."/>
            <person name="Cao H."/>
            <person name="Cha H."/>
            <person name="Lin T."/>
            <person name="Zhou Q."/>
            <person name="Shang Y."/>
            <person name="Li Y."/>
            <person name="Ivanov S."/>
            <person name="Sharma T."/>
            <person name="Velzen R.V."/>
            <person name="Ruijter N.D."/>
            <person name="Aanen D.K."/>
            <person name="Win J."/>
            <person name="Kamoun S."/>
            <person name="Bisseling T."/>
            <person name="Huang S."/>
        </authorList>
    </citation>
    <scope>NUCLEOTIDE SEQUENCE [LARGE SCALE GENOMIC DNA]</scope>
    <source>
        <strain evidence="2">DAOM197198w</strain>
    </source>
</reference>
<dbReference type="HOGENOM" id="CLU_2211344_0_0_1"/>
<evidence type="ECO:0000313" key="2">
    <source>
        <dbReference type="Proteomes" id="UP000022910"/>
    </source>
</evidence>
<comment type="caution">
    <text evidence="1">The sequence shown here is derived from an EMBL/GenBank/DDBJ whole genome shotgun (WGS) entry which is preliminary data.</text>
</comment>
<keyword evidence="2" id="KW-1185">Reference proteome</keyword>
<gene>
    <name evidence="1" type="ORF">RirG_070370</name>
</gene>
<proteinExistence type="predicted"/>